<dbReference type="PROSITE" id="PS00455">
    <property type="entry name" value="AMP_BINDING"/>
    <property type="match status" value="1"/>
</dbReference>
<dbReference type="NCBIfam" id="TIGR01733">
    <property type="entry name" value="AA-adenyl-dom"/>
    <property type="match status" value="1"/>
</dbReference>
<dbReference type="InterPro" id="IPR045851">
    <property type="entry name" value="AMP-bd_C_sf"/>
</dbReference>
<dbReference type="Gene3D" id="3.30.559.10">
    <property type="entry name" value="Chloramphenicol acetyltransferase-like domain"/>
    <property type="match status" value="1"/>
</dbReference>
<organism evidence="7 8">
    <name type="scientific">Dictyobacter vulcani</name>
    <dbReference type="NCBI Taxonomy" id="2607529"/>
    <lineage>
        <taxon>Bacteria</taxon>
        <taxon>Bacillati</taxon>
        <taxon>Chloroflexota</taxon>
        <taxon>Ktedonobacteria</taxon>
        <taxon>Ktedonobacterales</taxon>
        <taxon>Dictyobacteraceae</taxon>
        <taxon>Dictyobacter</taxon>
    </lineage>
</organism>
<comment type="cofactor">
    <cofactor evidence="1">
        <name>pantetheine 4'-phosphate</name>
        <dbReference type="ChEBI" id="CHEBI:47942"/>
    </cofactor>
</comment>
<dbReference type="FunFam" id="3.40.50.12780:FF:000012">
    <property type="entry name" value="Non-ribosomal peptide synthetase"/>
    <property type="match status" value="1"/>
</dbReference>
<evidence type="ECO:0000259" key="6">
    <source>
        <dbReference type="PROSITE" id="PS50075"/>
    </source>
</evidence>
<dbReference type="SUPFAM" id="SSF56801">
    <property type="entry name" value="Acetyl-CoA synthetase-like"/>
    <property type="match status" value="1"/>
</dbReference>
<reference evidence="7 8" key="1">
    <citation type="submission" date="2019-10" db="EMBL/GenBank/DDBJ databases">
        <title>Dictyobacter vulcani sp. nov., within the class Ktedonobacteria, isolated from soil of volcanic Mt. Zao.</title>
        <authorList>
            <person name="Zheng Y."/>
            <person name="Wang C.M."/>
            <person name="Sakai Y."/>
            <person name="Abe K."/>
            <person name="Yokota A."/>
            <person name="Yabe S."/>
        </authorList>
    </citation>
    <scope>NUCLEOTIDE SEQUENCE [LARGE SCALE GENOMIC DNA]</scope>
    <source>
        <strain evidence="7 8">W12</strain>
    </source>
</reference>
<dbReference type="SUPFAM" id="SSF52777">
    <property type="entry name" value="CoA-dependent acyltransferases"/>
    <property type="match status" value="2"/>
</dbReference>
<dbReference type="InterPro" id="IPR000873">
    <property type="entry name" value="AMP-dep_synth/lig_dom"/>
</dbReference>
<dbReference type="SMART" id="SM00823">
    <property type="entry name" value="PKS_PP"/>
    <property type="match status" value="1"/>
</dbReference>
<dbReference type="GO" id="GO:0003824">
    <property type="term" value="F:catalytic activity"/>
    <property type="evidence" value="ECO:0007669"/>
    <property type="project" value="InterPro"/>
</dbReference>
<dbReference type="Pfam" id="PF13193">
    <property type="entry name" value="AMP-binding_C"/>
    <property type="match status" value="1"/>
</dbReference>
<dbReference type="CDD" id="cd19531">
    <property type="entry name" value="LCL_NRPS-like"/>
    <property type="match status" value="1"/>
</dbReference>
<dbReference type="GO" id="GO:0005829">
    <property type="term" value="C:cytosol"/>
    <property type="evidence" value="ECO:0007669"/>
    <property type="project" value="TreeGrafter"/>
</dbReference>
<dbReference type="InterPro" id="IPR036736">
    <property type="entry name" value="ACP-like_sf"/>
</dbReference>
<dbReference type="Pfam" id="PF00501">
    <property type="entry name" value="AMP-binding"/>
    <property type="match status" value="1"/>
</dbReference>
<dbReference type="FunFam" id="3.40.50.980:FF:000001">
    <property type="entry name" value="Non-ribosomal peptide synthetase"/>
    <property type="match status" value="1"/>
</dbReference>
<dbReference type="GO" id="GO:0031177">
    <property type="term" value="F:phosphopantetheine binding"/>
    <property type="evidence" value="ECO:0007669"/>
    <property type="project" value="InterPro"/>
</dbReference>
<dbReference type="PANTHER" id="PTHR45527">
    <property type="entry name" value="NONRIBOSOMAL PEPTIDE SYNTHETASE"/>
    <property type="match status" value="1"/>
</dbReference>
<dbReference type="InterPro" id="IPR010071">
    <property type="entry name" value="AA_adenyl_dom"/>
</dbReference>
<dbReference type="CDD" id="cd12116">
    <property type="entry name" value="A_NRPS_Ta1_like"/>
    <property type="match status" value="1"/>
</dbReference>
<feature type="domain" description="Carrier" evidence="6">
    <location>
        <begin position="995"/>
        <end position="1070"/>
    </location>
</feature>
<gene>
    <name evidence="7" type="ORF">KDW_42900</name>
</gene>
<dbReference type="Gene3D" id="3.30.300.30">
    <property type="match status" value="1"/>
</dbReference>
<dbReference type="Pfam" id="PF00668">
    <property type="entry name" value="Condensation"/>
    <property type="match status" value="1"/>
</dbReference>
<dbReference type="InterPro" id="IPR020806">
    <property type="entry name" value="PKS_PP-bd"/>
</dbReference>
<dbReference type="Gene3D" id="3.30.559.30">
    <property type="entry name" value="Nonribosomal peptide synthetase, condensation domain"/>
    <property type="match status" value="1"/>
</dbReference>
<comment type="caution">
    <text evidence="7">The sequence shown here is derived from an EMBL/GenBank/DDBJ whole genome shotgun (WGS) entry which is preliminary data.</text>
</comment>
<evidence type="ECO:0000256" key="3">
    <source>
        <dbReference type="ARBA" id="ARBA00022450"/>
    </source>
</evidence>
<evidence type="ECO:0000256" key="5">
    <source>
        <dbReference type="SAM" id="MobiDB-lite"/>
    </source>
</evidence>
<dbReference type="FunFam" id="1.10.1200.10:FF:000005">
    <property type="entry name" value="Nonribosomal peptide synthetase 1"/>
    <property type="match status" value="1"/>
</dbReference>
<dbReference type="GO" id="GO:0044550">
    <property type="term" value="P:secondary metabolite biosynthetic process"/>
    <property type="evidence" value="ECO:0007669"/>
    <property type="project" value="UniProtKB-ARBA"/>
</dbReference>
<dbReference type="AlphaFoldDB" id="A0A5J4KK60"/>
<evidence type="ECO:0000256" key="1">
    <source>
        <dbReference type="ARBA" id="ARBA00001957"/>
    </source>
</evidence>
<dbReference type="InterPro" id="IPR025110">
    <property type="entry name" value="AMP-bd_C"/>
</dbReference>
<dbReference type="Pfam" id="PF00550">
    <property type="entry name" value="PP-binding"/>
    <property type="match status" value="1"/>
</dbReference>
<proteinExistence type="inferred from homology"/>
<evidence type="ECO:0000313" key="8">
    <source>
        <dbReference type="Proteomes" id="UP000326912"/>
    </source>
</evidence>
<dbReference type="InterPro" id="IPR001242">
    <property type="entry name" value="Condensation_dom"/>
</dbReference>
<sequence>MLNAQNDPKATLEQDMAMEDEQLEQSDNEEQTYLFPASFGQERLWLLNQLEPENTAYNLLVTLKLKGPLDISALNQSLNALVQRHETLRTSLVMQDGQLMQSIAAELAVPIEQIDRQSIAAEQRDAEMQRWIKKISNRKFKLDQGPLFHATLLQFQPTSAVFFLAIHHSIADGWSLPIIFQELSAYYNAIVTGQPDNLPELTIQYADYAVWQREWLASGELDEQLSYWKETLAGSPALLQLPTDRLRPASQTFHGNSYRFSLPRELTKKIEALGHRNRTTLYMTLMAAFQVLLFRYSGQDDMVIGTPIAGRTRMDLEGIIGLFTNTLALRGDLSGDPTFQELLARVRQSTLDAYSNQEIPLERLVEELQPERNLSYNPLFQVMFILQNTPSDAFKLADLTLTVVKLPSDTAKFDLTLTCWQENDNLQASLEYNTDLFDESTIQRMAQQLQTLLESIVSDDQVPISRLALLSLEEQQQLIATFTAPTVAYPREKHMHQRFEEQAERVPQSLAIHHGEKRITYQELNQRANQVAHRLQREGIGAGAFVGICVERSAEMLVSILAILKIGGAYVPLDPDYPVHRLEFIIQDSNIALLITQQSILERLQLKETHHLRLDTEQTAIEQESSANLNTSIAAEQPAYLIYTSGSTGNPKGVSVPHAALNNFLHYMQATFQITEQDSVLAISSLSFDISALELFLPLISGACIELVGRQEATDGRLLIKVLKQNNITLIQATASTWQMLISSGWQGKPNATLLCGGEALPLDLAQKLTARGKALWNVYGPTEATVWATLYHVKKDARHISLGQPMDNVQIYILDKQLQLVPAGIPGELYIGGEGLAHGYLNRPDLTATTFRPDPFSKQPGARIYKTGDIVRYSNDQVLEYLGRSDFQVKVRGHRIELGEIEACLERHSEIKQAIVTVREDQSNDQRIVAYLRTTATLSTAEIRSYLQKDLPAYMIPSAFVILDAWPLTPNGKIDRRALPAPEIEQDDQPEIVLPVNQVEEVLVKLWAQLLGLEQVSTNWNFFQLGGHSLLGTQLMIRITEALKVELPLRALFEDPTISGLAQAIEQQIGQESKQKKASPVRLTRTAQRLGSINKKKP</sequence>
<evidence type="ECO:0000256" key="4">
    <source>
        <dbReference type="ARBA" id="ARBA00022553"/>
    </source>
</evidence>
<dbReference type="FunFam" id="3.30.300.30:FF:000010">
    <property type="entry name" value="Enterobactin synthetase component F"/>
    <property type="match status" value="1"/>
</dbReference>
<dbReference type="SUPFAM" id="SSF47336">
    <property type="entry name" value="ACP-like"/>
    <property type="match status" value="1"/>
</dbReference>
<dbReference type="RefSeq" id="WP_151757908.1">
    <property type="nucleotide sequence ID" value="NZ_BKZW01000002.1"/>
</dbReference>
<dbReference type="FunFam" id="2.30.38.10:FF:000001">
    <property type="entry name" value="Non-ribosomal peptide synthetase PvdI"/>
    <property type="match status" value="1"/>
</dbReference>
<dbReference type="Gene3D" id="2.30.38.10">
    <property type="entry name" value="Luciferase, Domain 3"/>
    <property type="match status" value="1"/>
</dbReference>
<dbReference type="Proteomes" id="UP000326912">
    <property type="component" value="Unassembled WGS sequence"/>
</dbReference>
<dbReference type="GO" id="GO:0043041">
    <property type="term" value="P:amino acid activation for nonribosomal peptide biosynthetic process"/>
    <property type="evidence" value="ECO:0007669"/>
    <property type="project" value="TreeGrafter"/>
</dbReference>
<dbReference type="InterPro" id="IPR023213">
    <property type="entry name" value="CAT-like_dom_sf"/>
</dbReference>
<evidence type="ECO:0000256" key="2">
    <source>
        <dbReference type="ARBA" id="ARBA00006432"/>
    </source>
</evidence>
<dbReference type="Gene3D" id="3.40.50.1820">
    <property type="entry name" value="alpha/beta hydrolase"/>
    <property type="match status" value="1"/>
</dbReference>
<dbReference type="GO" id="GO:0008610">
    <property type="term" value="P:lipid biosynthetic process"/>
    <property type="evidence" value="ECO:0007669"/>
    <property type="project" value="UniProtKB-ARBA"/>
</dbReference>
<dbReference type="EMBL" id="BKZW01000002">
    <property type="protein sequence ID" value="GER90128.1"/>
    <property type="molecule type" value="Genomic_DNA"/>
</dbReference>
<keyword evidence="3" id="KW-0596">Phosphopantetheine</keyword>
<dbReference type="InterPro" id="IPR020845">
    <property type="entry name" value="AMP-binding_CS"/>
</dbReference>
<dbReference type="Gene3D" id="3.40.50.980">
    <property type="match status" value="2"/>
</dbReference>
<dbReference type="PANTHER" id="PTHR45527:SF1">
    <property type="entry name" value="FATTY ACID SYNTHASE"/>
    <property type="match status" value="1"/>
</dbReference>
<dbReference type="InterPro" id="IPR009081">
    <property type="entry name" value="PP-bd_ACP"/>
</dbReference>
<comment type="similarity">
    <text evidence="2">Belongs to the ATP-dependent AMP-binding enzyme family.</text>
</comment>
<protein>
    <recommendedName>
        <fullName evidence="6">Carrier domain-containing protein</fullName>
    </recommendedName>
</protein>
<feature type="region of interest" description="Disordered" evidence="5">
    <location>
        <begin position="1072"/>
        <end position="1099"/>
    </location>
</feature>
<evidence type="ECO:0000313" key="7">
    <source>
        <dbReference type="EMBL" id="GER90128.1"/>
    </source>
</evidence>
<accession>A0A5J4KK60</accession>
<dbReference type="PROSITE" id="PS50075">
    <property type="entry name" value="CARRIER"/>
    <property type="match status" value="1"/>
</dbReference>
<name>A0A5J4KK60_9CHLR</name>
<keyword evidence="8" id="KW-1185">Reference proteome</keyword>
<keyword evidence="4" id="KW-0597">Phosphoprotein</keyword>
<dbReference type="InterPro" id="IPR029058">
    <property type="entry name" value="AB_hydrolase_fold"/>
</dbReference>